<gene>
    <name evidence="2" type="ORF">GM1_013_00990</name>
</gene>
<dbReference type="EMBL" id="BAOP01000013">
    <property type="protein sequence ID" value="GAC79962.1"/>
    <property type="molecule type" value="Genomic_DNA"/>
</dbReference>
<keyword evidence="1" id="KW-0472">Membrane</keyword>
<reference evidence="2 3" key="1">
    <citation type="submission" date="2013-02" db="EMBL/GenBank/DDBJ databases">
        <title>Whole genome shotgun sequence of Gordonia malaquae NBRC 108250.</title>
        <authorList>
            <person name="Yoshida I."/>
            <person name="Hosoyama A."/>
            <person name="Tsuchikane K."/>
            <person name="Ando Y."/>
            <person name="Baba S."/>
            <person name="Ohji S."/>
            <person name="Hamada M."/>
            <person name="Tamura T."/>
            <person name="Yamazoe A."/>
            <person name="Yamazaki S."/>
            <person name="Fujita N."/>
        </authorList>
    </citation>
    <scope>NUCLEOTIDE SEQUENCE [LARGE SCALE GENOMIC DNA]</scope>
    <source>
        <strain evidence="2 3">NBRC 108250</strain>
    </source>
</reference>
<dbReference type="Proteomes" id="UP000035009">
    <property type="component" value="Unassembled WGS sequence"/>
</dbReference>
<keyword evidence="3" id="KW-1185">Reference proteome</keyword>
<comment type="caution">
    <text evidence="2">The sequence shown here is derived from an EMBL/GenBank/DDBJ whole genome shotgun (WGS) entry which is preliminary data.</text>
</comment>
<organism evidence="2 3">
    <name type="scientific">Gordonia malaquae NBRC 108250</name>
    <dbReference type="NCBI Taxonomy" id="1223542"/>
    <lineage>
        <taxon>Bacteria</taxon>
        <taxon>Bacillati</taxon>
        <taxon>Actinomycetota</taxon>
        <taxon>Actinomycetes</taxon>
        <taxon>Mycobacteriales</taxon>
        <taxon>Gordoniaceae</taxon>
        <taxon>Gordonia</taxon>
    </lineage>
</organism>
<proteinExistence type="predicted"/>
<keyword evidence="1" id="KW-1133">Transmembrane helix</keyword>
<feature type="transmembrane region" description="Helical" evidence="1">
    <location>
        <begin position="32"/>
        <end position="49"/>
    </location>
</feature>
<dbReference type="STRING" id="410332.SAMN04488550_0879"/>
<feature type="transmembrane region" description="Helical" evidence="1">
    <location>
        <begin position="69"/>
        <end position="91"/>
    </location>
</feature>
<sequence length="108" mass="11791">MSLSVNQVRYSQKMTYDANSEAQRLRAKAKTLTVWIWIIGAVGVFFAASRLSMAARSAENPASGGTAYLTGYLIAAALFVIIPVVAATLVYRRRSRLLAHARELDGMP</sequence>
<evidence type="ECO:0000313" key="3">
    <source>
        <dbReference type="Proteomes" id="UP000035009"/>
    </source>
</evidence>
<accession>M3UWE6</accession>
<protein>
    <submittedName>
        <fullName evidence="2">Uncharacterized protein</fullName>
    </submittedName>
</protein>
<dbReference type="AlphaFoldDB" id="M3UWE6"/>
<evidence type="ECO:0000313" key="2">
    <source>
        <dbReference type="EMBL" id="GAC79962.1"/>
    </source>
</evidence>
<evidence type="ECO:0000256" key="1">
    <source>
        <dbReference type="SAM" id="Phobius"/>
    </source>
</evidence>
<name>M3UWE6_GORML</name>
<keyword evidence="1" id="KW-0812">Transmembrane</keyword>